<reference evidence="2 3" key="1">
    <citation type="journal article" date="2013" name="Curr. Biol.">
        <title>The Genome of the Foraminiferan Reticulomyxa filosa.</title>
        <authorList>
            <person name="Glockner G."/>
            <person name="Hulsmann N."/>
            <person name="Schleicher M."/>
            <person name="Noegel A.A."/>
            <person name="Eichinger L."/>
            <person name="Gallinger C."/>
            <person name="Pawlowski J."/>
            <person name="Sierra R."/>
            <person name="Euteneuer U."/>
            <person name="Pillet L."/>
            <person name="Moustafa A."/>
            <person name="Platzer M."/>
            <person name="Groth M."/>
            <person name="Szafranski K."/>
            <person name="Schliwa M."/>
        </authorList>
    </citation>
    <scope>NUCLEOTIDE SEQUENCE [LARGE SCALE GENOMIC DNA]</scope>
</reference>
<proteinExistence type="predicted"/>
<feature type="compositionally biased region" description="Acidic residues" evidence="1">
    <location>
        <begin position="45"/>
        <end position="55"/>
    </location>
</feature>
<evidence type="ECO:0000313" key="3">
    <source>
        <dbReference type="Proteomes" id="UP000023152"/>
    </source>
</evidence>
<gene>
    <name evidence="2" type="ORF">RFI_08151</name>
</gene>
<name>X6NSR9_RETFI</name>
<sequence length="276" mass="31666">MGSDSSFASADNDKSNKKKPQENLQPLTFELNASDDRKDGSVTEESVEEEEEEDLGANAKTIAWIIEKELKGLDEDLSIPTNGSMQWIQNWEHNNKFCKFPRKNEVNAVGTCFCIIDINFHRQQLSSEPFRFQIECLEGNSSGWFGFCRGPLQEVAWFKGDAAPEDSFGIFADHGLWFVGMDHKGTGLRGSFEKGMRVDLEVQWDSKHSEWRVKGRTTRSEKFRDMGHTYVKEHETVCFGIVNISGSANYALWTEKEADRELKRREFLRNQILYGK</sequence>
<feature type="region of interest" description="Disordered" evidence="1">
    <location>
        <begin position="1"/>
        <end position="55"/>
    </location>
</feature>
<dbReference type="AlphaFoldDB" id="X6NSR9"/>
<comment type="caution">
    <text evidence="2">The sequence shown here is derived from an EMBL/GenBank/DDBJ whole genome shotgun (WGS) entry which is preliminary data.</text>
</comment>
<dbReference type="Proteomes" id="UP000023152">
    <property type="component" value="Unassembled WGS sequence"/>
</dbReference>
<keyword evidence="3" id="KW-1185">Reference proteome</keyword>
<dbReference type="EMBL" id="ASPP01006338">
    <property type="protein sequence ID" value="ETO28978.1"/>
    <property type="molecule type" value="Genomic_DNA"/>
</dbReference>
<protein>
    <submittedName>
        <fullName evidence="2">Uncharacterized protein</fullName>
    </submittedName>
</protein>
<evidence type="ECO:0000256" key="1">
    <source>
        <dbReference type="SAM" id="MobiDB-lite"/>
    </source>
</evidence>
<accession>X6NSR9</accession>
<organism evidence="2 3">
    <name type="scientific">Reticulomyxa filosa</name>
    <dbReference type="NCBI Taxonomy" id="46433"/>
    <lineage>
        <taxon>Eukaryota</taxon>
        <taxon>Sar</taxon>
        <taxon>Rhizaria</taxon>
        <taxon>Retaria</taxon>
        <taxon>Foraminifera</taxon>
        <taxon>Monothalamids</taxon>
        <taxon>Reticulomyxidae</taxon>
        <taxon>Reticulomyxa</taxon>
    </lineage>
</organism>
<feature type="compositionally biased region" description="Basic and acidic residues" evidence="1">
    <location>
        <begin position="11"/>
        <end position="21"/>
    </location>
</feature>
<evidence type="ECO:0000313" key="2">
    <source>
        <dbReference type="EMBL" id="ETO28978.1"/>
    </source>
</evidence>